<gene>
    <name evidence="2" type="ORF">PGO_021300</name>
</gene>
<dbReference type="RefSeq" id="XP_028541749.1">
    <property type="nucleotide sequence ID" value="XM_028685948.1"/>
</dbReference>
<feature type="region of interest" description="Disordered" evidence="1">
    <location>
        <begin position="921"/>
        <end position="958"/>
    </location>
</feature>
<dbReference type="EMBL" id="BDQF01000002">
    <property type="protein sequence ID" value="GAW79160.1"/>
    <property type="molecule type" value="Genomic_DNA"/>
</dbReference>
<organism evidence="2 3">
    <name type="scientific">Plasmodium gonderi</name>
    <dbReference type="NCBI Taxonomy" id="77519"/>
    <lineage>
        <taxon>Eukaryota</taxon>
        <taxon>Sar</taxon>
        <taxon>Alveolata</taxon>
        <taxon>Apicomplexa</taxon>
        <taxon>Aconoidasida</taxon>
        <taxon>Haemosporida</taxon>
        <taxon>Plasmodiidae</taxon>
        <taxon>Plasmodium</taxon>
        <taxon>Plasmodium (Plasmodium)</taxon>
    </lineage>
</organism>
<accession>A0A1Y1JA67</accession>
<feature type="compositionally biased region" description="Polar residues" evidence="1">
    <location>
        <begin position="947"/>
        <end position="958"/>
    </location>
</feature>
<dbReference type="GeneID" id="39745860"/>
<evidence type="ECO:0000313" key="2">
    <source>
        <dbReference type="EMBL" id="GAW79160.1"/>
    </source>
</evidence>
<comment type="caution">
    <text evidence="2">The sequence shown here is derived from an EMBL/GenBank/DDBJ whole genome shotgun (WGS) entry which is preliminary data.</text>
</comment>
<evidence type="ECO:0000256" key="1">
    <source>
        <dbReference type="SAM" id="MobiDB-lite"/>
    </source>
</evidence>
<feature type="compositionally biased region" description="Basic and acidic residues" evidence="1">
    <location>
        <begin position="234"/>
        <end position="260"/>
    </location>
</feature>
<feature type="region of interest" description="Disordered" evidence="1">
    <location>
        <begin position="230"/>
        <end position="260"/>
    </location>
</feature>
<evidence type="ECO:0000313" key="3">
    <source>
        <dbReference type="Proteomes" id="UP000195521"/>
    </source>
</evidence>
<proteinExistence type="predicted"/>
<reference evidence="3" key="1">
    <citation type="submission" date="2017-04" db="EMBL/GenBank/DDBJ databases">
        <title>Plasmodium gonderi genome.</title>
        <authorList>
            <person name="Arisue N."/>
            <person name="Honma H."/>
            <person name="Kawai S."/>
            <person name="Tougan T."/>
            <person name="Tanabe K."/>
            <person name="Horii T."/>
        </authorList>
    </citation>
    <scope>NUCLEOTIDE SEQUENCE [LARGE SCALE GENOMIC DNA]</scope>
    <source>
        <strain evidence="3">ATCC 30045</strain>
    </source>
</reference>
<dbReference type="AlphaFoldDB" id="A0A1Y1JA67"/>
<sequence length="1061" mass="125303">MLRYASKLNKKLIYKLHVQNDKIIDMPMFLVDYLYLRSTKELIILLSNAISFNRTKFLENYKGVLLKDKEIAEHCFDAPYDGKNISQGAVKNGINVRSSIVGNRTYSNYELFDHKSKCKNNHSNHEVMEPLTKHHQMKKDSIFKNVKMSPCSRVNCYKYNNEEYDQIIIYLSENYNDTEEYSMDSLQIFEVDHHMDHENDENCVFNYKVNKKEREQNDNKEKNTVIEYSPVEHSPVEHSPVEHSPVEHSPVEHSPVEHSPIEHSPIEHSPIEHSPNEYSPNEYSLIGYMPNDFFFQSLKNRIISLKDYLSYNDLFAFIYHFSQMKDISILKMLGEQYIHKKEKEKDKKNNYKHVVHLLNIYLKLNYKNMNAYHIIQGLVQNIYLNVLTNDLKLSALGFTCLSKLHLYNMLFYDYAEIFLKNINQCSHLHCSMVLHCLGYFKHYWIMKRKELFESVRFVKNSSSSGKETISRRTLESDNNTVFEEKMDRAYDIKINSFALQLRRQNMALINELESKIIHRLVNMDLECISEKSISSIFHFYFLSKRDILNDVIDSSGRRENVDNLLFGKLVHILIKNKMNFDKPRRLLMCCYTLIIHNYFSNIHIASYFVMQCAKLIKWLKEKIYIDNLLFVLSGFRQNQMIFYQNRKNRKNNFRIYFDKKKNKLCNFKIENKYIDMLEKCEYEINILEKGSVEEPVSCRSAILYIFNEITNLNYELNKDQILLYLELFSSFDIKLSTDIKQKLFHLIMNSSVHMISSIHLIFQLVTKIYGISSSYMKTIALHFLEKMDYGLCKLYKLAKNNQNGFFNYIKYGYDNPNTSQLQTYLCDIDKIAIILFIFDQIDIHNKEFIVNISNLMYANNFMILTYKKSNFNSFVYMLHYIGSLPLEMDVHKKLTDFIFTSIEAYINLSYKKYVQNEEKNLSSQKNDKLEESGTRRRKNTSEEHSNSHSLQMNSTYPSDDSIPDVYCSTDEGPFFNEVDHAFMKGKIYVKDLILLLDSIRICKAYNFVSLLSCVTNMINMDGIKTLSDEDVELVNYIYIDMGLMNKCVMDEARGQTIGMNS</sequence>
<keyword evidence="3" id="KW-1185">Reference proteome</keyword>
<protein>
    <submittedName>
        <fullName evidence="2">Uncharacterized protein</fullName>
    </submittedName>
</protein>
<dbReference type="OMA" id="KCEYEVN"/>
<feature type="compositionally biased region" description="Basic and acidic residues" evidence="1">
    <location>
        <begin position="921"/>
        <end position="946"/>
    </location>
</feature>
<dbReference type="Proteomes" id="UP000195521">
    <property type="component" value="Unassembled WGS sequence"/>
</dbReference>
<name>A0A1Y1JA67_PLAGO</name>
<dbReference type="OrthoDB" id="366081at2759"/>